<proteinExistence type="predicted"/>
<sequence>MFSRLLLFVFLAALTVAQPSALEHDYHSPAPIPAKCVNGYLSLDSPPKCICPSVYTGEHCEIPKRFSVNHTVISTNFEQFTIQDPLPSIDDGLHGSTLFLNFESDDGAPISFAIDDCSEHPFTAIKINGKGGYNCTQLKNIHTIENGKLVLEVVLDYQAKDLVLIVKKEKFNNSSNKCRNGGVVDHLQDRIEGKCTCPTPENCVKRRLKSTNLSNWWDEGQSSVALDFTKFVFFENTHTPRLAIFEFKAKSGKDIELIFDKFPSEYNCIGRTSGNSFKILQAHRETFVGNNGLSYYSFNYHCLQDFSTSVVPALPSIQDVQLTLWVQFNYEDEADGYGFVSGELQSQTFEFTVKEVGY</sequence>
<feature type="chain" id="PRO_5041254033" description="EGF-like domain-containing protein" evidence="1">
    <location>
        <begin position="18"/>
        <end position="358"/>
    </location>
</feature>
<gene>
    <name evidence="2" type="ORF">QR680_012029</name>
</gene>
<keyword evidence="1" id="KW-0732">Signal</keyword>
<dbReference type="EMBL" id="JAUCMV010000002">
    <property type="protein sequence ID" value="KAK0415620.1"/>
    <property type="molecule type" value="Genomic_DNA"/>
</dbReference>
<evidence type="ECO:0008006" key="4">
    <source>
        <dbReference type="Google" id="ProtNLM"/>
    </source>
</evidence>
<feature type="signal peptide" evidence="1">
    <location>
        <begin position="1"/>
        <end position="17"/>
    </location>
</feature>
<name>A0AA39I1Y2_9BILA</name>
<organism evidence="2 3">
    <name type="scientific">Steinernema hermaphroditum</name>
    <dbReference type="NCBI Taxonomy" id="289476"/>
    <lineage>
        <taxon>Eukaryota</taxon>
        <taxon>Metazoa</taxon>
        <taxon>Ecdysozoa</taxon>
        <taxon>Nematoda</taxon>
        <taxon>Chromadorea</taxon>
        <taxon>Rhabditida</taxon>
        <taxon>Tylenchina</taxon>
        <taxon>Panagrolaimomorpha</taxon>
        <taxon>Strongyloidoidea</taxon>
        <taxon>Steinernematidae</taxon>
        <taxon>Steinernema</taxon>
    </lineage>
</organism>
<reference evidence="2" key="1">
    <citation type="submission" date="2023-06" db="EMBL/GenBank/DDBJ databases">
        <title>Genomic analysis of the entomopathogenic nematode Steinernema hermaphroditum.</title>
        <authorList>
            <person name="Schwarz E.M."/>
            <person name="Heppert J.K."/>
            <person name="Baniya A."/>
            <person name="Schwartz H.T."/>
            <person name="Tan C.-H."/>
            <person name="Antoshechkin I."/>
            <person name="Sternberg P.W."/>
            <person name="Goodrich-Blair H."/>
            <person name="Dillman A.R."/>
        </authorList>
    </citation>
    <scope>NUCLEOTIDE SEQUENCE</scope>
    <source>
        <strain evidence="2">PS9179</strain>
        <tissue evidence="2">Whole animal</tissue>
    </source>
</reference>
<evidence type="ECO:0000256" key="1">
    <source>
        <dbReference type="SAM" id="SignalP"/>
    </source>
</evidence>
<dbReference type="AlphaFoldDB" id="A0AA39I1Y2"/>
<evidence type="ECO:0000313" key="2">
    <source>
        <dbReference type="EMBL" id="KAK0415620.1"/>
    </source>
</evidence>
<dbReference type="Proteomes" id="UP001175271">
    <property type="component" value="Unassembled WGS sequence"/>
</dbReference>
<accession>A0AA39I1Y2</accession>
<evidence type="ECO:0000313" key="3">
    <source>
        <dbReference type="Proteomes" id="UP001175271"/>
    </source>
</evidence>
<comment type="caution">
    <text evidence="2">The sequence shown here is derived from an EMBL/GenBank/DDBJ whole genome shotgun (WGS) entry which is preliminary data.</text>
</comment>
<keyword evidence="3" id="KW-1185">Reference proteome</keyword>
<protein>
    <recommendedName>
        <fullName evidence="4">EGF-like domain-containing protein</fullName>
    </recommendedName>
</protein>
<dbReference type="Gene3D" id="2.10.25.10">
    <property type="entry name" value="Laminin"/>
    <property type="match status" value="1"/>
</dbReference>